<reference evidence="1 2" key="1">
    <citation type="submission" date="2019-08" db="EMBL/GenBank/DDBJ databases">
        <title>In-depth cultivation of the pig gut microbiome towards novel bacterial diversity and tailored functional studies.</title>
        <authorList>
            <person name="Wylensek D."/>
            <person name="Hitch T.C.A."/>
            <person name="Clavel T."/>
        </authorList>
    </citation>
    <scope>NUCLEOTIDE SEQUENCE [LARGE SCALE GENOMIC DNA]</scope>
    <source>
        <strain evidence="1 2">CA-Schmier-601-WT-3</strain>
    </source>
</reference>
<gene>
    <name evidence="1" type="ORF">FYJ79_03445</name>
</gene>
<dbReference type="AlphaFoldDB" id="A0A844FT90"/>
<keyword evidence="2" id="KW-1185">Reference proteome</keyword>
<comment type="caution">
    <text evidence="1">The sequence shown here is derived from an EMBL/GenBank/DDBJ whole genome shotgun (WGS) entry which is preliminary data.</text>
</comment>
<evidence type="ECO:0000313" key="1">
    <source>
        <dbReference type="EMBL" id="MST88640.1"/>
    </source>
</evidence>
<dbReference type="RefSeq" id="WP_154514572.1">
    <property type="nucleotide sequence ID" value="NZ_JAQXUV010000008.1"/>
</dbReference>
<dbReference type="EMBL" id="VUNM01000004">
    <property type="protein sequence ID" value="MST88640.1"/>
    <property type="molecule type" value="Genomic_DNA"/>
</dbReference>
<accession>A0A844FT90</accession>
<proteinExistence type="predicted"/>
<dbReference type="Proteomes" id="UP000442619">
    <property type="component" value="Unassembled WGS sequence"/>
</dbReference>
<name>A0A844FT90_9FIRM</name>
<evidence type="ECO:0000313" key="2">
    <source>
        <dbReference type="Proteomes" id="UP000442619"/>
    </source>
</evidence>
<sequence>MMKKYMMTLLSLVVIVGFIVGMQRMNAASKKQAYHALDQAVARAINECYANEGQYPENKDYLEKHYHLVYDHDMFTIEYVAYASNIRPTYTIIEK</sequence>
<protein>
    <submittedName>
        <fullName evidence="1">Uncharacterized protein</fullName>
    </submittedName>
</protein>
<organism evidence="1 2">
    <name type="scientific">Sharpea porci</name>
    <dbReference type="NCBI Taxonomy" id="2652286"/>
    <lineage>
        <taxon>Bacteria</taxon>
        <taxon>Bacillati</taxon>
        <taxon>Bacillota</taxon>
        <taxon>Erysipelotrichia</taxon>
        <taxon>Erysipelotrichales</taxon>
        <taxon>Coprobacillaceae</taxon>
        <taxon>Sharpea</taxon>
    </lineage>
</organism>